<dbReference type="Pfam" id="PF00356">
    <property type="entry name" value="LacI"/>
    <property type="match status" value="1"/>
</dbReference>
<evidence type="ECO:0000313" key="6">
    <source>
        <dbReference type="Proteomes" id="UP000184420"/>
    </source>
</evidence>
<dbReference type="CDD" id="cd01392">
    <property type="entry name" value="HTH_LacI"/>
    <property type="match status" value="1"/>
</dbReference>
<dbReference type="PROSITE" id="PS50932">
    <property type="entry name" value="HTH_LACI_2"/>
    <property type="match status" value="1"/>
</dbReference>
<reference evidence="5 6" key="1">
    <citation type="submission" date="2016-11" db="EMBL/GenBank/DDBJ databases">
        <authorList>
            <person name="Jaros S."/>
            <person name="Januszkiewicz K."/>
            <person name="Wedrychowicz H."/>
        </authorList>
    </citation>
    <scope>NUCLEOTIDE SEQUENCE [LARGE SCALE GENOMIC DNA]</scope>
    <source>
        <strain evidence="5 6">DSM 27406</strain>
    </source>
</reference>
<keyword evidence="2" id="KW-0238">DNA-binding</keyword>
<dbReference type="InterPro" id="IPR000843">
    <property type="entry name" value="HTH_LacI"/>
</dbReference>
<sequence>MAEDREVTIYDIAKYLNISAATVSRGLKNNPMISKQTRKKITDAATMLGYQSNTFASSLRSRQTLTLGVLVPRLNSHFMSSVLAGMENAANLHGYNLIIAQSLEDVDKEKRNVLTMYNKRVDGLLISLSANAVDIQHLEPFFKKQIPVVFFDRVHPHADSTSVGIDNYEAAYKITTHLISQGCKRIMHLGGNLLRNVYTDRFKGYKKALKDHRLLFVESLHLVSNLSEQAGTEAARYILDLPAAERPDAVFSANDTAAVYCMLALKAAGLRIPEDIAFAGFNNDPISKVIEPNLTTMNYSGEAIGNTAATYLINHLKGSTDLYATNAITLRADLVIRASSLKKDAAG</sequence>
<accession>A0A1M7A017</accession>
<dbReference type="STRING" id="1419482.SAMN05444266_10372"/>
<dbReference type="InterPro" id="IPR046335">
    <property type="entry name" value="LacI/GalR-like_sensor"/>
</dbReference>
<keyword evidence="6" id="KW-1185">Reference proteome</keyword>
<dbReference type="EMBL" id="FRBL01000003">
    <property type="protein sequence ID" value="SHL36101.1"/>
    <property type="molecule type" value="Genomic_DNA"/>
</dbReference>
<dbReference type="RefSeq" id="WP_073079720.1">
    <property type="nucleotide sequence ID" value="NZ_FRBL01000003.1"/>
</dbReference>
<dbReference type="Gene3D" id="1.10.260.40">
    <property type="entry name" value="lambda repressor-like DNA-binding domains"/>
    <property type="match status" value="1"/>
</dbReference>
<dbReference type="OrthoDB" id="9803256at2"/>
<protein>
    <submittedName>
        <fullName evidence="5">Transcriptional regulator, LacI family</fullName>
    </submittedName>
</protein>
<dbReference type="Pfam" id="PF13377">
    <property type="entry name" value="Peripla_BP_3"/>
    <property type="match status" value="1"/>
</dbReference>
<dbReference type="SMART" id="SM00354">
    <property type="entry name" value="HTH_LACI"/>
    <property type="match status" value="1"/>
</dbReference>
<proteinExistence type="predicted"/>
<evidence type="ECO:0000259" key="4">
    <source>
        <dbReference type="PROSITE" id="PS50932"/>
    </source>
</evidence>
<feature type="domain" description="HTH lacI-type" evidence="4">
    <location>
        <begin position="7"/>
        <end position="61"/>
    </location>
</feature>
<dbReference type="AlphaFoldDB" id="A0A1M7A017"/>
<dbReference type="PANTHER" id="PTHR30146:SF109">
    <property type="entry name" value="HTH-TYPE TRANSCRIPTIONAL REGULATOR GALS"/>
    <property type="match status" value="1"/>
</dbReference>
<evidence type="ECO:0000256" key="3">
    <source>
        <dbReference type="ARBA" id="ARBA00023163"/>
    </source>
</evidence>
<gene>
    <name evidence="5" type="ORF">SAMN05444266_10372</name>
</gene>
<evidence type="ECO:0000256" key="2">
    <source>
        <dbReference type="ARBA" id="ARBA00023125"/>
    </source>
</evidence>
<keyword evidence="1" id="KW-0805">Transcription regulation</keyword>
<dbReference type="SUPFAM" id="SSF53822">
    <property type="entry name" value="Periplasmic binding protein-like I"/>
    <property type="match status" value="1"/>
</dbReference>
<evidence type="ECO:0000313" key="5">
    <source>
        <dbReference type="EMBL" id="SHL36101.1"/>
    </source>
</evidence>
<dbReference type="GO" id="GO:0003700">
    <property type="term" value="F:DNA-binding transcription factor activity"/>
    <property type="evidence" value="ECO:0007669"/>
    <property type="project" value="TreeGrafter"/>
</dbReference>
<dbReference type="PANTHER" id="PTHR30146">
    <property type="entry name" value="LACI-RELATED TRANSCRIPTIONAL REPRESSOR"/>
    <property type="match status" value="1"/>
</dbReference>
<dbReference type="SUPFAM" id="SSF47413">
    <property type="entry name" value="lambda repressor-like DNA-binding domains"/>
    <property type="match status" value="1"/>
</dbReference>
<name>A0A1M7A017_9BACT</name>
<dbReference type="Gene3D" id="3.40.50.2300">
    <property type="match status" value="2"/>
</dbReference>
<dbReference type="GO" id="GO:0000976">
    <property type="term" value="F:transcription cis-regulatory region binding"/>
    <property type="evidence" value="ECO:0007669"/>
    <property type="project" value="TreeGrafter"/>
</dbReference>
<organism evidence="5 6">
    <name type="scientific">Chitinophaga jiangningensis</name>
    <dbReference type="NCBI Taxonomy" id="1419482"/>
    <lineage>
        <taxon>Bacteria</taxon>
        <taxon>Pseudomonadati</taxon>
        <taxon>Bacteroidota</taxon>
        <taxon>Chitinophagia</taxon>
        <taxon>Chitinophagales</taxon>
        <taxon>Chitinophagaceae</taxon>
        <taxon>Chitinophaga</taxon>
    </lineage>
</organism>
<dbReference type="CDD" id="cd06267">
    <property type="entry name" value="PBP1_LacI_sugar_binding-like"/>
    <property type="match status" value="1"/>
</dbReference>
<dbReference type="Proteomes" id="UP000184420">
    <property type="component" value="Unassembled WGS sequence"/>
</dbReference>
<evidence type="ECO:0000256" key="1">
    <source>
        <dbReference type="ARBA" id="ARBA00023015"/>
    </source>
</evidence>
<keyword evidence="3" id="KW-0804">Transcription</keyword>
<dbReference type="InterPro" id="IPR028082">
    <property type="entry name" value="Peripla_BP_I"/>
</dbReference>
<dbReference type="InterPro" id="IPR010982">
    <property type="entry name" value="Lambda_DNA-bd_dom_sf"/>
</dbReference>